<dbReference type="EMBL" id="ACJN02000003">
    <property type="protein sequence ID" value="EFI33493.1"/>
    <property type="molecule type" value="Genomic_DNA"/>
</dbReference>
<dbReference type="AlphaFoldDB" id="D6SS27"/>
<comment type="caution">
    <text evidence="1">The sequence shown here is derived from an EMBL/GenBank/DDBJ whole genome shotgun (WGS) entry which is preliminary data.</text>
</comment>
<evidence type="ECO:0000313" key="2">
    <source>
        <dbReference type="Proteomes" id="UP000005496"/>
    </source>
</evidence>
<proteinExistence type="predicted"/>
<gene>
    <name evidence="1" type="ORF">Dthio_PD0827</name>
</gene>
<evidence type="ECO:0000313" key="1">
    <source>
        <dbReference type="EMBL" id="EFI33493.1"/>
    </source>
</evidence>
<dbReference type="GO" id="GO:0016746">
    <property type="term" value="F:acyltransferase activity"/>
    <property type="evidence" value="ECO:0007669"/>
    <property type="project" value="UniProtKB-KW"/>
</dbReference>
<name>D6SS27_9BACT</name>
<organism evidence="1 2">
    <name type="scientific">Desulfonatronospira thiodismutans ASO3-1</name>
    <dbReference type="NCBI Taxonomy" id="555779"/>
    <lineage>
        <taxon>Bacteria</taxon>
        <taxon>Pseudomonadati</taxon>
        <taxon>Thermodesulfobacteriota</taxon>
        <taxon>Desulfovibrionia</taxon>
        <taxon>Desulfovibrionales</taxon>
        <taxon>Desulfonatronovibrionaceae</taxon>
        <taxon>Desulfonatronospira</taxon>
    </lineage>
</organism>
<keyword evidence="2" id="KW-1185">Reference proteome</keyword>
<accession>D6SS27</accession>
<sequence length="91" mass="10576">MQDSNHMQQARVTGIKTAERLDLTPQWVRRIRVAGDSLKKAVQTLPRGVLTPAVITRQDMWEIKHHMLMHEKLRARPVPELCPGRIIKKYV</sequence>
<dbReference type="Proteomes" id="UP000005496">
    <property type="component" value="Unassembled WGS sequence"/>
</dbReference>
<dbReference type="RefSeq" id="WP_008870845.1">
    <property type="nucleotide sequence ID" value="NZ_ACJN02000003.1"/>
</dbReference>
<protein>
    <submittedName>
        <fullName evidence="1">Diacylglycerol O-acyltransferase</fullName>
    </submittedName>
</protein>
<reference evidence="1" key="1">
    <citation type="submission" date="2010-05" db="EMBL/GenBank/DDBJ databases">
        <title>The draft genome of Desulfonatronospira thiodismutans ASO3-1.</title>
        <authorList>
            <consortium name="US DOE Joint Genome Institute (JGI-PGF)"/>
            <person name="Lucas S."/>
            <person name="Copeland A."/>
            <person name="Lapidus A."/>
            <person name="Cheng J.-F."/>
            <person name="Bruce D."/>
            <person name="Goodwin L."/>
            <person name="Pitluck S."/>
            <person name="Chertkov O."/>
            <person name="Brettin T."/>
            <person name="Detter J.C."/>
            <person name="Han C."/>
            <person name="Land M.L."/>
            <person name="Hauser L."/>
            <person name="Kyrpides N."/>
            <person name="Mikhailova N."/>
            <person name="Muyzer G."/>
            <person name="Woyke T."/>
        </authorList>
    </citation>
    <scope>NUCLEOTIDE SEQUENCE [LARGE SCALE GENOMIC DNA]</scope>
    <source>
        <strain evidence="1">ASO3-1</strain>
    </source>
</reference>